<keyword evidence="2" id="KW-1185">Reference proteome</keyword>
<reference evidence="1 2" key="1">
    <citation type="journal article" date="2019" name="Int. J. Syst. Evol. Microbiol.">
        <title>The Global Catalogue of Microorganisms (GCM) 10K type strain sequencing project: providing services to taxonomists for standard genome sequencing and annotation.</title>
        <authorList>
            <consortium name="The Broad Institute Genomics Platform"/>
            <consortium name="The Broad Institute Genome Sequencing Center for Infectious Disease"/>
            <person name="Wu L."/>
            <person name="Ma J."/>
        </authorList>
    </citation>
    <scope>NUCLEOTIDE SEQUENCE [LARGE SCALE GENOMIC DNA]</scope>
    <source>
        <strain evidence="1 2">JCM 13244</strain>
    </source>
</reference>
<dbReference type="EMBL" id="BAAALR010000063">
    <property type="protein sequence ID" value="GAA1708217.1"/>
    <property type="molecule type" value="Genomic_DNA"/>
</dbReference>
<organism evidence="1 2">
    <name type="scientific">Streptomyces yatensis</name>
    <dbReference type="NCBI Taxonomy" id="155177"/>
    <lineage>
        <taxon>Bacteria</taxon>
        <taxon>Bacillati</taxon>
        <taxon>Actinomycetota</taxon>
        <taxon>Actinomycetes</taxon>
        <taxon>Kitasatosporales</taxon>
        <taxon>Streptomycetaceae</taxon>
        <taxon>Streptomyces</taxon>
        <taxon>Streptomyces violaceusniger group</taxon>
    </lineage>
</organism>
<gene>
    <name evidence="1" type="ORF">GCM10009680_56270</name>
</gene>
<dbReference type="Proteomes" id="UP001499947">
    <property type="component" value="Unassembled WGS sequence"/>
</dbReference>
<name>A0ABN2IN64_9ACTN</name>
<accession>A0ABN2IN64</accession>
<protein>
    <submittedName>
        <fullName evidence="1">Uncharacterized protein</fullName>
    </submittedName>
</protein>
<evidence type="ECO:0000313" key="2">
    <source>
        <dbReference type="Proteomes" id="UP001499947"/>
    </source>
</evidence>
<comment type="caution">
    <text evidence="1">The sequence shown here is derived from an EMBL/GenBank/DDBJ whole genome shotgun (WGS) entry which is preliminary data.</text>
</comment>
<evidence type="ECO:0000313" key="1">
    <source>
        <dbReference type="EMBL" id="GAA1708217.1"/>
    </source>
</evidence>
<sequence>MPIGTTHLLVAELRGDLLVPSGPVHNGQAPEQAAQNVLLGAPGGIPVLRRVAVDWVQMRRRQIFTHVVAAKPLTRADAACLTYRDGRADLLALPTAQAAAALPALARARVLAGLKALADGKMAYLEAGIVSRTESTRLTGSSPLGIQW</sequence>
<proteinExistence type="predicted"/>